<evidence type="ECO:0000313" key="1">
    <source>
        <dbReference type="EMBL" id="KOX77297.1"/>
    </source>
</evidence>
<proteinExistence type="predicted"/>
<keyword evidence="2" id="KW-1185">Reference proteome</keyword>
<dbReference type="EMBL" id="KQ435733">
    <property type="protein sequence ID" value="KOX77297.1"/>
    <property type="molecule type" value="Genomic_DNA"/>
</dbReference>
<accession>A0A0M9A4W8</accession>
<protein>
    <submittedName>
        <fullName evidence="1">Uncharacterized protein</fullName>
    </submittedName>
</protein>
<evidence type="ECO:0000313" key="2">
    <source>
        <dbReference type="Proteomes" id="UP000053105"/>
    </source>
</evidence>
<name>A0A0M9A4W8_9HYME</name>
<sequence length="251" mass="27761">MEARCTLLKLKEGRGSSLYGPLRTRVGISIGTSGSCAAHKNSKRSFRIHRDTPDSGSAIRNPSSKFIHREYSKILLGRTLGRSGEDLLPGCANAAKLLMESRQSIVEPPLPGTVVSSVGNHCEIILKFQLGFAGMGVKSGLFRCNVNATKISDWLIWITQETNHQILVNIRTVLRTRLRDLDKPSFPNLMEASDLTQTKVSHFPQQIKFSAKDHAKADLIYNALAFQRKFYVTTLANINCLRGVSVAPQLI</sequence>
<gene>
    <name evidence="1" type="ORF">WN51_10903</name>
</gene>
<dbReference type="AlphaFoldDB" id="A0A0M9A4W8"/>
<organism evidence="1 2">
    <name type="scientific">Melipona quadrifasciata</name>
    <dbReference type="NCBI Taxonomy" id="166423"/>
    <lineage>
        <taxon>Eukaryota</taxon>
        <taxon>Metazoa</taxon>
        <taxon>Ecdysozoa</taxon>
        <taxon>Arthropoda</taxon>
        <taxon>Hexapoda</taxon>
        <taxon>Insecta</taxon>
        <taxon>Pterygota</taxon>
        <taxon>Neoptera</taxon>
        <taxon>Endopterygota</taxon>
        <taxon>Hymenoptera</taxon>
        <taxon>Apocrita</taxon>
        <taxon>Aculeata</taxon>
        <taxon>Apoidea</taxon>
        <taxon>Anthophila</taxon>
        <taxon>Apidae</taxon>
        <taxon>Melipona</taxon>
    </lineage>
</organism>
<dbReference type="Proteomes" id="UP000053105">
    <property type="component" value="Unassembled WGS sequence"/>
</dbReference>
<reference evidence="1 2" key="1">
    <citation type="submission" date="2015-07" db="EMBL/GenBank/DDBJ databases">
        <title>The genome of Melipona quadrifasciata.</title>
        <authorList>
            <person name="Pan H."/>
            <person name="Kapheim K."/>
        </authorList>
    </citation>
    <scope>NUCLEOTIDE SEQUENCE [LARGE SCALE GENOMIC DNA]</scope>
    <source>
        <strain evidence="1">0111107301</strain>
        <tissue evidence="1">Whole body</tissue>
    </source>
</reference>